<keyword evidence="2" id="KW-1185">Reference proteome</keyword>
<gene>
    <name evidence="1" type="ORF">BJ989_000914</name>
</gene>
<accession>A0A7Y9RQT9</accession>
<reference evidence="1 2" key="1">
    <citation type="submission" date="2020-07" db="EMBL/GenBank/DDBJ databases">
        <title>Sequencing the genomes of 1000 actinobacteria strains.</title>
        <authorList>
            <person name="Klenk H.-P."/>
        </authorList>
    </citation>
    <scope>NUCLEOTIDE SEQUENCE [LARGE SCALE GENOMIC DNA]</scope>
    <source>
        <strain evidence="1 2">DSM 24552</strain>
    </source>
</reference>
<protein>
    <submittedName>
        <fullName evidence="1">Uncharacterized protein</fullName>
    </submittedName>
</protein>
<sequence>MRVFTGFSLIRAVHGCAAADRYPDDSGSFTHPRDTAGGGTFDRTVVGYLRACLLLACPAP</sequence>
<proteinExistence type="predicted"/>
<evidence type="ECO:0000313" key="2">
    <source>
        <dbReference type="Proteomes" id="UP000544110"/>
    </source>
</evidence>
<dbReference type="EMBL" id="JACCAC010000001">
    <property type="protein sequence ID" value="NYG54610.1"/>
    <property type="molecule type" value="Genomic_DNA"/>
</dbReference>
<dbReference type="Proteomes" id="UP000544110">
    <property type="component" value="Unassembled WGS sequence"/>
</dbReference>
<evidence type="ECO:0000313" key="1">
    <source>
        <dbReference type="EMBL" id="NYG54610.1"/>
    </source>
</evidence>
<comment type="caution">
    <text evidence="1">The sequence shown here is derived from an EMBL/GenBank/DDBJ whole genome shotgun (WGS) entry which is preliminary data.</text>
</comment>
<dbReference type="AlphaFoldDB" id="A0A7Y9RQT9"/>
<name>A0A7Y9RQT9_9ACTN</name>
<organism evidence="1 2">
    <name type="scientific">Nocardioides perillae</name>
    <dbReference type="NCBI Taxonomy" id="1119534"/>
    <lineage>
        <taxon>Bacteria</taxon>
        <taxon>Bacillati</taxon>
        <taxon>Actinomycetota</taxon>
        <taxon>Actinomycetes</taxon>
        <taxon>Propionibacteriales</taxon>
        <taxon>Nocardioidaceae</taxon>
        <taxon>Nocardioides</taxon>
    </lineage>
</organism>